<feature type="transmembrane region" description="Helical" evidence="1">
    <location>
        <begin position="347"/>
        <end position="365"/>
    </location>
</feature>
<feature type="transmembrane region" description="Helical" evidence="1">
    <location>
        <begin position="372"/>
        <end position="392"/>
    </location>
</feature>
<dbReference type="KEGG" id="srho:HH216_17235"/>
<feature type="transmembrane region" description="Helical" evidence="1">
    <location>
        <begin position="239"/>
        <end position="259"/>
    </location>
</feature>
<feature type="transmembrane region" description="Helical" evidence="1">
    <location>
        <begin position="265"/>
        <end position="293"/>
    </location>
</feature>
<organism evidence="2 3">
    <name type="scientific">Spirosoma rhododendri</name>
    <dbReference type="NCBI Taxonomy" id="2728024"/>
    <lineage>
        <taxon>Bacteria</taxon>
        <taxon>Pseudomonadati</taxon>
        <taxon>Bacteroidota</taxon>
        <taxon>Cytophagia</taxon>
        <taxon>Cytophagales</taxon>
        <taxon>Cytophagaceae</taxon>
        <taxon>Spirosoma</taxon>
    </lineage>
</organism>
<feature type="transmembrane region" description="Helical" evidence="1">
    <location>
        <begin position="398"/>
        <end position="415"/>
    </location>
</feature>
<evidence type="ECO:0000256" key="1">
    <source>
        <dbReference type="SAM" id="Phobius"/>
    </source>
</evidence>
<keyword evidence="1" id="KW-1133">Transmembrane helix</keyword>
<keyword evidence="1" id="KW-0812">Transmembrane</keyword>
<name>A0A7L5DWN4_9BACT</name>
<dbReference type="Proteomes" id="UP000501128">
    <property type="component" value="Chromosome"/>
</dbReference>
<gene>
    <name evidence="2" type="ORF">HH216_17235</name>
</gene>
<dbReference type="EMBL" id="CP051677">
    <property type="protein sequence ID" value="QJD79960.1"/>
    <property type="molecule type" value="Genomic_DNA"/>
</dbReference>
<sequence length="532" mass="59815">MNIPLSKSFVYLSTLLYLLVPFLLFVTFWLKAIYAVPVIGIVLYCLYQASRDIRANDPVKSQLSPRQLRQIYIGVGILAVWVFFSGIGNLAYQNSDFEVRNAILRDLVEQEWPIMYSSNINAPGQATIQNKFVLIYYFGYWLPAAGVGKLAGLQAANLFLMVWALLGLSLVYALLCIYLKKTTFLIVVLLVFWSGLDGVGTMLMTLMYGKGPEFGLLSHIEWWAEPANVNAQFSSNTTLLYWVFNQTIPLWLCILLVLINRSSAYLFFVLTLSLFLAPLGTIGLVPLVIFLLVKEAAERGVGATVNRYLNVVNLVGAATVFGITFLFFTANKAGSLRGIVPMAPLGYGLFLLLEVGLLIGFLFVVQRAHRQLLLFCAVLLLLIPFVRIGSLYDFSMRASIAYLFVLFVLTAKTLLDRQVERKLKVGLLVYLLIGSITPGLELTRSVFFTGSHYLYAARQVLVAHHEDQLIPRFIRDRIKERAFLYDPIKTLSHYNAHILIDQFIGESRGTIFADYLLNRRSAEPARVVADHS</sequence>
<feature type="transmembrane region" description="Helical" evidence="1">
    <location>
        <begin position="158"/>
        <end position="178"/>
    </location>
</feature>
<evidence type="ECO:0000313" key="2">
    <source>
        <dbReference type="EMBL" id="QJD79960.1"/>
    </source>
</evidence>
<accession>A0A7L5DWN4</accession>
<reference evidence="2 3" key="1">
    <citation type="submission" date="2020-04" db="EMBL/GenBank/DDBJ databases">
        <title>Genome sequencing of novel species.</title>
        <authorList>
            <person name="Heo J."/>
            <person name="Kim S.-J."/>
            <person name="Kim J.-S."/>
            <person name="Hong S.-B."/>
            <person name="Kwon S.-W."/>
        </authorList>
    </citation>
    <scope>NUCLEOTIDE SEQUENCE [LARGE SCALE GENOMIC DNA]</scope>
    <source>
        <strain evidence="2 3">CJU-R4</strain>
    </source>
</reference>
<keyword evidence="1" id="KW-0472">Membrane</keyword>
<evidence type="ECO:0008006" key="4">
    <source>
        <dbReference type="Google" id="ProtNLM"/>
    </source>
</evidence>
<feature type="transmembrane region" description="Helical" evidence="1">
    <location>
        <begin position="71"/>
        <end position="92"/>
    </location>
</feature>
<feature type="transmembrane region" description="Helical" evidence="1">
    <location>
        <begin position="184"/>
        <end position="208"/>
    </location>
</feature>
<feature type="transmembrane region" description="Helical" evidence="1">
    <location>
        <begin position="427"/>
        <end position="447"/>
    </location>
</feature>
<dbReference type="AlphaFoldDB" id="A0A7L5DWN4"/>
<feature type="transmembrane region" description="Helical" evidence="1">
    <location>
        <begin position="32"/>
        <end position="50"/>
    </location>
</feature>
<protein>
    <recommendedName>
        <fullName evidence="4">Glycosyltransferase RgtA/B/C/D-like domain-containing protein</fullName>
    </recommendedName>
</protein>
<keyword evidence="3" id="KW-1185">Reference proteome</keyword>
<feature type="transmembrane region" description="Helical" evidence="1">
    <location>
        <begin position="305"/>
        <end position="327"/>
    </location>
</feature>
<evidence type="ECO:0000313" key="3">
    <source>
        <dbReference type="Proteomes" id="UP000501128"/>
    </source>
</evidence>
<proteinExistence type="predicted"/>
<dbReference type="RefSeq" id="WP_169551921.1">
    <property type="nucleotide sequence ID" value="NZ_CP051677.1"/>
</dbReference>
<feature type="transmembrane region" description="Helical" evidence="1">
    <location>
        <begin position="9"/>
        <end position="26"/>
    </location>
</feature>